<reference evidence="2 3" key="1">
    <citation type="submission" date="2019-12" db="EMBL/GenBank/DDBJ databases">
        <authorList>
            <person name="Scholz U."/>
            <person name="Mascher M."/>
            <person name="Fiebig A."/>
        </authorList>
    </citation>
    <scope>NUCLEOTIDE SEQUENCE</scope>
</reference>
<feature type="domain" description="F-box" evidence="1">
    <location>
        <begin position="17"/>
        <end position="56"/>
    </location>
</feature>
<dbReference type="Gene3D" id="3.80.10.10">
    <property type="entry name" value="Ribonuclease Inhibitor"/>
    <property type="match status" value="1"/>
</dbReference>
<accession>A0A7I8J423</accession>
<dbReference type="SUPFAM" id="SSF52047">
    <property type="entry name" value="RNI-like"/>
    <property type="match status" value="1"/>
</dbReference>
<dbReference type="AlphaFoldDB" id="A0A7I8J423"/>
<gene>
    <name evidence="2" type="ORF">SI7747_09011395</name>
</gene>
<dbReference type="Pfam" id="PF12937">
    <property type="entry name" value="F-box-like"/>
    <property type="match status" value="1"/>
</dbReference>
<protein>
    <recommendedName>
        <fullName evidence="1">F-box domain-containing protein</fullName>
    </recommendedName>
</protein>
<dbReference type="InterPro" id="IPR032675">
    <property type="entry name" value="LRR_dom_sf"/>
</dbReference>
<dbReference type="InterPro" id="IPR001810">
    <property type="entry name" value="F-box_dom"/>
</dbReference>
<dbReference type="PANTHER" id="PTHR38926:SF80">
    <property type="entry name" value="F-BOX DOMAIN, LEUCINE-RICH REPEAT DOMAIN SUPERFAMILY"/>
    <property type="match status" value="1"/>
</dbReference>
<evidence type="ECO:0000259" key="1">
    <source>
        <dbReference type="Pfam" id="PF12937"/>
    </source>
</evidence>
<dbReference type="EMBL" id="LR743596">
    <property type="protein sequence ID" value="CAA2625655.1"/>
    <property type="molecule type" value="Genomic_DNA"/>
</dbReference>
<dbReference type="PANTHER" id="PTHR38926">
    <property type="entry name" value="F-BOX DOMAIN CONTAINING PROTEIN, EXPRESSED"/>
    <property type="match status" value="1"/>
</dbReference>
<organism evidence="2">
    <name type="scientific">Spirodela intermedia</name>
    <name type="common">Intermediate duckweed</name>
    <dbReference type="NCBI Taxonomy" id="51605"/>
    <lineage>
        <taxon>Eukaryota</taxon>
        <taxon>Viridiplantae</taxon>
        <taxon>Streptophyta</taxon>
        <taxon>Embryophyta</taxon>
        <taxon>Tracheophyta</taxon>
        <taxon>Spermatophyta</taxon>
        <taxon>Magnoliopsida</taxon>
        <taxon>Liliopsida</taxon>
        <taxon>Araceae</taxon>
        <taxon>Lemnoideae</taxon>
        <taxon>Spirodela</taxon>
    </lineage>
</organism>
<dbReference type="FunFam" id="1.20.1280.50:FF:000022">
    <property type="entry name" value="F-box protein FBW2"/>
    <property type="match status" value="1"/>
</dbReference>
<sequence length="372" mass="42078">MGESSELRRWDEMIPDALGLIFSYLSLQDVLTVVPRVCKSWGGAVAGPYCWQEIDIEEWCERSKPELISRMLQLLIPRSSGSIRRLSVSRTQSQRPNFRYIANHCGKFSNVTFLDVSYCVKIGARALEAFGKHCKALVGLKRVMHPVEVAEKVCQDDEAHAIASTMPKLKHIEIAYLLLTNVGILDILSQCRELRFLDIRGCWDVKLKENFLKEKYSGLKVLGPLIVDSYEMNYWDECSNYSDSSGYLSWEFMDDVVGEYYDGFSDDDDDDGAWTMARGWKGWKSGSMAVGLMEVLPGLIGLLLPEIRIIWALAHPRSHPRHHCPNIKFPSFFSSLVVLLRGVTSLVPVASLCCLELPGAMVSNVDLMLKWK</sequence>
<evidence type="ECO:0000313" key="2">
    <source>
        <dbReference type="EMBL" id="CAA2625655.1"/>
    </source>
</evidence>
<proteinExistence type="predicted"/>
<dbReference type="EMBL" id="CACRZD030000009">
    <property type="protein sequence ID" value="CAA6665006.1"/>
    <property type="molecule type" value="Genomic_DNA"/>
</dbReference>
<name>A0A7I8J423_SPIIN</name>
<dbReference type="Proteomes" id="UP001189122">
    <property type="component" value="Unassembled WGS sequence"/>
</dbReference>
<dbReference type="Gene3D" id="1.20.1280.50">
    <property type="match status" value="1"/>
</dbReference>
<keyword evidence="3" id="KW-1185">Reference proteome</keyword>
<evidence type="ECO:0000313" key="3">
    <source>
        <dbReference type="Proteomes" id="UP001189122"/>
    </source>
</evidence>